<dbReference type="KEGG" id="dsf:UWK_01116"/>
<evidence type="ECO:0000313" key="2">
    <source>
        <dbReference type="Proteomes" id="UP000011721"/>
    </source>
</evidence>
<evidence type="ECO:0000313" key="1">
    <source>
        <dbReference type="EMBL" id="AGF77684.1"/>
    </source>
</evidence>
<reference evidence="2" key="1">
    <citation type="journal article" date="2013" name="Stand. Genomic Sci.">
        <title>Complete genome sequence of Desulfocapsa sulfexigens, a marine deltaproteobacterium specialized in disproportionating inorganic sulfur compounds.</title>
        <authorList>
            <person name="Finster K.W."/>
            <person name="Kjeldsen K.U."/>
            <person name="Kube M."/>
            <person name="Reinhardt R."/>
            <person name="Mussmann M."/>
            <person name="Amann R."/>
            <person name="Schreiber L."/>
        </authorList>
    </citation>
    <scope>NUCLEOTIDE SEQUENCE [LARGE SCALE GENOMIC DNA]</scope>
    <source>
        <strain evidence="2">DSM 10523 / SB164P1</strain>
    </source>
</reference>
<dbReference type="EMBL" id="CP003985">
    <property type="protein sequence ID" value="AGF77684.1"/>
    <property type="molecule type" value="Genomic_DNA"/>
</dbReference>
<gene>
    <name evidence="1" type="ordered locus">UWK_01116</name>
</gene>
<accession>M1ND45</accession>
<protein>
    <submittedName>
        <fullName evidence="1">Uncharacterized protein</fullName>
    </submittedName>
</protein>
<dbReference type="RefSeq" id="WP_015403378.1">
    <property type="nucleotide sequence ID" value="NC_020304.1"/>
</dbReference>
<dbReference type="AlphaFoldDB" id="M1ND45"/>
<keyword evidence="2" id="KW-1185">Reference proteome</keyword>
<sequence length="103" mass="12253">MTKQSELQCWEIIQCNRKNKCQSYKREEKECWQVIRDDNASSFHICVDCLVYLAKQKDSIFSDEELARILSKRQEKSFRHYECKLTYALRHSTAIIDGLCINV</sequence>
<proteinExistence type="predicted"/>
<organism evidence="1 2">
    <name type="scientific">Desulfocapsa sulfexigens (strain DSM 10523 / SB164P1)</name>
    <dbReference type="NCBI Taxonomy" id="1167006"/>
    <lineage>
        <taxon>Bacteria</taxon>
        <taxon>Pseudomonadati</taxon>
        <taxon>Thermodesulfobacteriota</taxon>
        <taxon>Desulfobulbia</taxon>
        <taxon>Desulfobulbales</taxon>
        <taxon>Desulfocapsaceae</taxon>
        <taxon>Desulfocapsa</taxon>
    </lineage>
</organism>
<dbReference type="OrthoDB" id="5432693at2"/>
<dbReference type="Proteomes" id="UP000011721">
    <property type="component" value="Chromosome"/>
</dbReference>
<dbReference type="HOGENOM" id="CLU_2342233_0_0_7"/>
<name>M1ND45_DESSD</name>